<feature type="compositionally biased region" description="Basic and acidic residues" evidence="1">
    <location>
        <begin position="20"/>
        <end position="34"/>
    </location>
</feature>
<feature type="compositionally biased region" description="Basic and acidic residues" evidence="1">
    <location>
        <begin position="143"/>
        <end position="167"/>
    </location>
</feature>
<reference evidence="2 3" key="1">
    <citation type="submission" date="2024-01" db="EMBL/GenBank/DDBJ databases">
        <title>A draft genome for a cacao thread blight-causing isolate of Paramarasmius palmivorus.</title>
        <authorList>
            <person name="Baruah I.K."/>
            <person name="Bukari Y."/>
            <person name="Amoako-Attah I."/>
            <person name="Meinhardt L.W."/>
            <person name="Bailey B.A."/>
            <person name="Cohen S.P."/>
        </authorList>
    </citation>
    <scope>NUCLEOTIDE SEQUENCE [LARGE SCALE GENOMIC DNA]</scope>
    <source>
        <strain evidence="2 3">GH-12</strain>
    </source>
</reference>
<feature type="region of interest" description="Disordered" evidence="1">
    <location>
        <begin position="695"/>
        <end position="736"/>
    </location>
</feature>
<feature type="compositionally biased region" description="Basic residues" evidence="1">
    <location>
        <begin position="219"/>
        <end position="233"/>
    </location>
</feature>
<organism evidence="2 3">
    <name type="scientific">Paramarasmius palmivorus</name>
    <dbReference type="NCBI Taxonomy" id="297713"/>
    <lineage>
        <taxon>Eukaryota</taxon>
        <taxon>Fungi</taxon>
        <taxon>Dikarya</taxon>
        <taxon>Basidiomycota</taxon>
        <taxon>Agaricomycotina</taxon>
        <taxon>Agaricomycetes</taxon>
        <taxon>Agaricomycetidae</taxon>
        <taxon>Agaricales</taxon>
        <taxon>Marasmiineae</taxon>
        <taxon>Marasmiaceae</taxon>
        <taxon>Paramarasmius</taxon>
    </lineage>
</organism>
<feature type="compositionally biased region" description="Basic and acidic residues" evidence="1">
    <location>
        <begin position="234"/>
        <end position="244"/>
    </location>
</feature>
<feature type="compositionally biased region" description="Basic residues" evidence="1">
    <location>
        <begin position="1"/>
        <end position="10"/>
    </location>
</feature>
<feature type="compositionally biased region" description="Low complexity" evidence="1">
    <location>
        <begin position="102"/>
        <end position="118"/>
    </location>
</feature>
<protein>
    <submittedName>
        <fullName evidence="2">Uncharacterized protein</fullName>
    </submittedName>
</protein>
<evidence type="ECO:0000313" key="3">
    <source>
        <dbReference type="Proteomes" id="UP001383192"/>
    </source>
</evidence>
<evidence type="ECO:0000256" key="1">
    <source>
        <dbReference type="SAM" id="MobiDB-lite"/>
    </source>
</evidence>
<sequence length="809" mass="89351">MNHPKPRHNINPHNHIIPQTEDRQPNENINKRAQEAPPSILTVGSRGNGRRGRGSEHKGRGSRRGAKFGPNGARINTGDSSQRLGSRARGTGREQTSREHQSPNNTSWESSSSSFGASRPPGNSAGSRTSHGQFGTRDNGWAGRRDGRHDHTHTDSQDGAKIHEGDKPALAAHGYLPGKDRHDLHESAQTAVGSNSPIRPNSPHRMPPPRQFDEPHSHVSTHKRLHFHPRKPQRQHDDASHEECSPSPLPLEYDIQYPELEDDADLAVERASSPSSDYTGPVGSPENVSLPSPSVLRSKPLPDSSSVRVSRYKDIGVQWINPASPNFDRNIEESQPSDASLIEERLNRASPMTENVGVQWQRTVNVVIPLKRTINSALVTMSETHHDTGQRSPKRRKLVSNCGANSSPAVTVKAECRSPSVELREIQAPSNPLVKVERSPSPNRLEPVRNQITEGSQWYHPMPTECHKINPNWAKNRRKWFEKESAILLRKGLKLERHFFRDDGMVIDWTSSTPRWTDSLDPTSPPATKTTNHDDREVIDLTLDVDEPTRSAHPTRTKIPKPLLPHTPNPTVQPNLQPRAIHTPQQQLPVTFTVPLQPQPLLRELVMSQSTPQEDHDYVPAALDKKWPKQSSKRSLPESATLPRPASTKQSSSEASFASSLDAGPSTLAFSGNDIPFSARHLDITDSASTQQPIEVLGSHGSDKPTAPRTSVTDRASLSAQNHGQHQGSKKPALETPLPGWAILASLPPSPRAKAWKPPVRSLFPLSSVTSDDKEEDELDEDSEDEEQRTVLAHICGPVRGHLSVGKRA</sequence>
<feature type="compositionally biased region" description="Basic and acidic residues" evidence="1">
    <location>
        <begin position="91"/>
        <end position="101"/>
    </location>
</feature>
<feature type="region of interest" description="Disordered" evidence="1">
    <location>
        <begin position="624"/>
        <end position="660"/>
    </location>
</feature>
<dbReference type="Proteomes" id="UP001383192">
    <property type="component" value="Unassembled WGS sequence"/>
</dbReference>
<feature type="compositionally biased region" description="Polar residues" evidence="1">
    <location>
        <begin position="187"/>
        <end position="199"/>
    </location>
</feature>
<evidence type="ECO:0000313" key="2">
    <source>
        <dbReference type="EMBL" id="KAK7033952.1"/>
    </source>
</evidence>
<feature type="region of interest" description="Disordered" evidence="1">
    <location>
        <begin position="269"/>
        <end position="306"/>
    </location>
</feature>
<name>A0AAW0C4Q1_9AGAR</name>
<accession>A0AAW0C4Q1</accession>
<dbReference type="AlphaFoldDB" id="A0AAW0C4Q1"/>
<feature type="region of interest" description="Disordered" evidence="1">
    <location>
        <begin position="754"/>
        <end position="790"/>
    </location>
</feature>
<feature type="compositionally biased region" description="Low complexity" evidence="1">
    <location>
        <begin position="646"/>
        <end position="660"/>
    </location>
</feature>
<dbReference type="EMBL" id="JAYKXP010000059">
    <property type="protein sequence ID" value="KAK7033952.1"/>
    <property type="molecule type" value="Genomic_DNA"/>
</dbReference>
<feature type="region of interest" description="Disordered" evidence="1">
    <location>
        <begin position="548"/>
        <end position="577"/>
    </location>
</feature>
<feature type="region of interest" description="Disordered" evidence="1">
    <location>
        <begin position="383"/>
        <end position="404"/>
    </location>
</feature>
<proteinExistence type="predicted"/>
<feature type="compositionally biased region" description="Acidic residues" evidence="1">
    <location>
        <begin position="773"/>
        <end position="787"/>
    </location>
</feature>
<comment type="caution">
    <text evidence="2">The sequence shown here is derived from an EMBL/GenBank/DDBJ whole genome shotgun (WGS) entry which is preliminary data.</text>
</comment>
<feature type="compositionally biased region" description="Polar residues" evidence="1">
    <location>
        <begin position="124"/>
        <end position="133"/>
    </location>
</feature>
<feature type="region of interest" description="Disordered" evidence="1">
    <location>
        <begin position="1"/>
        <end position="251"/>
    </location>
</feature>
<keyword evidence="3" id="KW-1185">Reference proteome</keyword>
<feature type="compositionally biased region" description="Polar residues" evidence="1">
    <location>
        <begin position="708"/>
        <end position="727"/>
    </location>
</feature>
<gene>
    <name evidence="2" type="ORF">VNI00_012579</name>
</gene>